<dbReference type="EMBL" id="DYDO01000780">
    <property type="protein sequence ID" value="DBA13542.1"/>
    <property type="molecule type" value="Genomic_DNA"/>
</dbReference>
<dbReference type="Proteomes" id="UP001181693">
    <property type="component" value="Unassembled WGS sequence"/>
</dbReference>
<protein>
    <submittedName>
        <fullName evidence="1">Uncharacterized protein</fullName>
    </submittedName>
</protein>
<dbReference type="AlphaFoldDB" id="A0AAV2ZJR1"/>
<comment type="caution">
    <text evidence="1">The sequence shown here is derived from an EMBL/GenBank/DDBJ whole genome shotgun (WGS) entry which is preliminary data.</text>
</comment>
<keyword evidence="2" id="KW-1185">Reference proteome</keyword>
<sequence>MFTSPQVNHCLAHMGQNNRLVLITAQPANFALFYLSHHGVRPVGLNRVLTWSLHKARNFPSPGLLVLGAANHYGYVGGR</sequence>
<reference evidence="1" key="1">
    <citation type="thesis" date="2020" institute="ProQuest LLC" country="789 East Eisenhower Parkway, Ann Arbor, MI, USA">
        <title>Comparative Genomics and Chromosome Evolution.</title>
        <authorList>
            <person name="Mudd A.B."/>
        </authorList>
    </citation>
    <scope>NUCLEOTIDE SEQUENCE</scope>
    <source>
        <strain evidence="1">1538</strain>
        <tissue evidence="1">Blood</tissue>
    </source>
</reference>
<organism evidence="1 2">
    <name type="scientific">Pyxicephalus adspersus</name>
    <name type="common">African bullfrog</name>
    <dbReference type="NCBI Taxonomy" id="30357"/>
    <lineage>
        <taxon>Eukaryota</taxon>
        <taxon>Metazoa</taxon>
        <taxon>Chordata</taxon>
        <taxon>Craniata</taxon>
        <taxon>Vertebrata</taxon>
        <taxon>Euteleostomi</taxon>
        <taxon>Amphibia</taxon>
        <taxon>Batrachia</taxon>
        <taxon>Anura</taxon>
        <taxon>Neobatrachia</taxon>
        <taxon>Ranoidea</taxon>
        <taxon>Pyxicephalidae</taxon>
        <taxon>Pyxicephalinae</taxon>
        <taxon>Pyxicephalus</taxon>
    </lineage>
</organism>
<proteinExistence type="predicted"/>
<gene>
    <name evidence="1" type="ORF">GDO54_018648</name>
</gene>
<evidence type="ECO:0000313" key="1">
    <source>
        <dbReference type="EMBL" id="DBA13542.1"/>
    </source>
</evidence>
<evidence type="ECO:0000313" key="2">
    <source>
        <dbReference type="Proteomes" id="UP001181693"/>
    </source>
</evidence>
<name>A0AAV2ZJR1_PYXAD</name>
<accession>A0AAV2ZJR1</accession>